<dbReference type="PANTHER" id="PTHR33116:SF78">
    <property type="entry name" value="OS12G0587133 PROTEIN"/>
    <property type="match status" value="1"/>
</dbReference>
<accession>A0A151QSN7</accession>
<keyword evidence="2" id="KW-1185">Reference proteome</keyword>
<dbReference type="PANTHER" id="PTHR33116">
    <property type="entry name" value="REVERSE TRANSCRIPTASE ZINC-BINDING DOMAIN-CONTAINING PROTEIN-RELATED-RELATED"/>
    <property type="match status" value="1"/>
</dbReference>
<evidence type="ECO:0000313" key="1">
    <source>
        <dbReference type="EMBL" id="KYP33264.1"/>
    </source>
</evidence>
<name>A0A151QSN7_CAJCA</name>
<sequence length="165" mass="19249">PFVYLGVPLFKGKSQAHFLQGVVDKIKSKLSSWKRILLSIMGRVQLINHVVFGTLQYKILFGFGDIDSRKLVNMAWKKVCRPFQKGGLSLHSFVILNEATLLHLTWNFVHSHDHWASLMRARFLSLSLLMVSYKMSFIWHSVFYHWNTMRANIGWFLENGSFVNF</sequence>
<dbReference type="EMBL" id="KQ484945">
    <property type="protein sequence ID" value="KYP33264.1"/>
    <property type="molecule type" value="Genomic_DNA"/>
</dbReference>
<protein>
    <submittedName>
        <fullName evidence="1">Uncharacterized protein</fullName>
    </submittedName>
</protein>
<dbReference type="AlphaFoldDB" id="A0A151QSN7"/>
<reference evidence="1" key="1">
    <citation type="journal article" date="2012" name="Nat. Biotechnol.">
        <title>Draft genome sequence of pigeonpea (Cajanus cajan), an orphan legume crop of resource-poor farmers.</title>
        <authorList>
            <person name="Varshney R.K."/>
            <person name="Chen W."/>
            <person name="Li Y."/>
            <person name="Bharti A.K."/>
            <person name="Saxena R.K."/>
            <person name="Schlueter J.A."/>
            <person name="Donoghue M.T."/>
            <person name="Azam S."/>
            <person name="Fan G."/>
            <person name="Whaley A.M."/>
            <person name="Farmer A.D."/>
            <person name="Sheridan J."/>
            <person name="Iwata A."/>
            <person name="Tuteja R."/>
            <person name="Penmetsa R.V."/>
            <person name="Wu W."/>
            <person name="Upadhyaya H.D."/>
            <person name="Yang S.P."/>
            <person name="Shah T."/>
            <person name="Saxena K.B."/>
            <person name="Michael T."/>
            <person name="McCombie W.R."/>
            <person name="Yang B."/>
            <person name="Zhang G."/>
            <person name="Yang H."/>
            <person name="Wang J."/>
            <person name="Spillane C."/>
            <person name="Cook D.R."/>
            <person name="May G.D."/>
            <person name="Xu X."/>
            <person name="Jackson S.A."/>
        </authorList>
    </citation>
    <scope>NUCLEOTIDE SEQUENCE [LARGE SCALE GENOMIC DNA]</scope>
</reference>
<gene>
    <name evidence="1" type="ORF">KK1_045892</name>
</gene>
<organism evidence="1 2">
    <name type="scientific">Cajanus cajan</name>
    <name type="common">Pigeon pea</name>
    <name type="synonym">Cajanus indicus</name>
    <dbReference type="NCBI Taxonomy" id="3821"/>
    <lineage>
        <taxon>Eukaryota</taxon>
        <taxon>Viridiplantae</taxon>
        <taxon>Streptophyta</taxon>
        <taxon>Embryophyta</taxon>
        <taxon>Tracheophyta</taxon>
        <taxon>Spermatophyta</taxon>
        <taxon>Magnoliopsida</taxon>
        <taxon>eudicotyledons</taxon>
        <taxon>Gunneridae</taxon>
        <taxon>Pentapetalae</taxon>
        <taxon>rosids</taxon>
        <taxon>fabids</taxon>
        <taxon>Fabales</taxon>
        <taxon>Fabaceae</taxon>
        <taxon>Papilionoideae</taxon>
        <taxon>50 kb inversion clade</taxon>
        <taxon>NPAAA clade</taxon>
        <taxon>indigoferoid/millettioid clade</taxon>
        <taxon>Phaseoleae</taxon>
        <taxon>Cajanus</taxon>
    </lineage>
</organism>
<dbReference type="Gramene" id="C.cajan_41459.t">
    <property type="protein sequence ID" value="C.cajan_41459.t"/>
    <property type="gene ID" value="C.cajan_41459"/>
</dbReference>
<evidence type="ECO:0000313" key="2">
    <source>
        <dbReference type="Proteomes" id="UP000075243"/>
    </source>
</evidence>
<proteinExistence type="predicted"/>
<feature type="non-terminal residue" evidence="1">
    <location>
        <position position="1"/>
    </location>
</feature>
<dbReference type="Proteomes" id="UP000075243">
    <property type="component" value="Unassembled WGS sequence"/>
</dbReference>